<evidence type="ECO:0000313" key="2">
    <source>
        <dbReference type="EMBL" id="SOQ13322.1"/>
    </source>
</evidence>
<gene>
    <name evidence="2" type="ORF">NCPPB2254_04347</name>
</gene>
<feature type="signal peptide" evidence="1">
    <location>
        <begin position="1"/>
        <end position="24"/>
    </location>
</feature>
<reference evidence="2 3" key="1">
    <citation type="submission" date="2017-11" db="EMBL/GenBank/DDBJ databases">
        <authorList>
            <person name="Blom J."/>
        </authorList>
    </citation>
    <scope>NUCLEOTIDE SEQUENCE [LARGE SCALE GENOMIC DNA]</scope>
    <source>
        <strain evidence="2">NCPPB 2254</strain>
    </source>
</reference>
<name>A0AB38EJ22_9PSED</name>
<keyword evidence="1" id="KW-0732">Signal</keyword>
<sequence length="85" mass="9246">MYKKLLPGTLCAAVAFGAAGFAQAEGLTLKGPAKIAMVYISPRNDGGFRHSMRRGSSLKRIWTQKSSSWKACPKTLQPLRPLLIV</sequence>
<proteinExistence type="predicted"/>
<evidence type="ECO:0000256" key="1">
    <source>
        <dbReference type="SAM" id="SignalP"/>
    </source>
</evidence>
<dbReference type="Proteomes" id="UP000237580">
    <property type="component" value="Unassembled WGS sequence"/>
</dbReference>
<evidence type="ECO:0000313" key="3">
    <source>
        <dbReference type="Proteomes" id="UP000237580"/>
    </source>
</evidence>
<accession>A0AB38EJ22</accession>
<dbReference type="EMBL" id="ODAM01000119">
    <property type="protein sequence ID" value="SOQ13322.1"/>
    <property type="molecule type" value="Genomic_DNA"/>
</dbReference>
<protein>
    <submittedName>
        <fullName evidence="2">Basic membrane lipoprotein</fullName>
    </submittedName>
</protein>
<keyword evidence="2" id="KW-0449">Lipoprotein</keyword>
<comment type="caution">
    <text evidence="2">The sequence shown here is derived from an EMBL/GenBank/DDBJ whole genome shotgun (WGS) entry which is preliminary data.</text>
</comment>
<organism evidence="2 3">
    <name type="scientific">Pseudomonas syringae pv. persicae</name>
    <dbReference type="NCBI Taxonomy" id="237306"/>
    <lineage>
        <taxon>Bacteria</taxon>
        <taxon>Pseudomonadati</taxon>
        <taxon>Pseudomonadota</taxon>
        <taxon>Gammaproteobacteria</taxon>
        <taxon>Pseudomonadales</taxon>
        <taxon>Pseudomonadaceae</taxon>
        <taxon>Pseudomonas</taxon>
    </lineage>
</organism>
<feature type="chain" id="PRO_5044238854" evidence="1">
    <location>
        <begin position="25"/>
        <end position="85"/>
    </location>
</feature>
<dbReference type="AlphaFoldDB" id="A0AB38EJ22"/>